<dbReference type="Proteomes" id="UP000006054">
    <property type="component" value="Chromosome"/>
</dbReference>
<dbReference type="eggNOG" id="COG1752">
    <property type="taxonomic scope" value="Bacteria"/>
</dbReference>
<evidence type="ECO:0000313" key="6">
    <source>
        <dbReference type="EMBL" id="AFM05812.1"/>
    </source>
</evidence>
<feature type="active site" description="Proton acceptor" evidence="4">
    <location>
        <position position="194"/>
    </location>
</feature>
<reference evidence="7" key="1">
    <citation type="submission" date="2012-06" db="EMBL/GenBank/DDBJ databases">
        <title>The complete genome of Flexibacter litoralis DSM 6794.</title>
        <authorList>
            <person name="Lucas S."/>
            <person name="Copeland A."/>
            <person name="Lapidus A."/>
            <person name="Glavina del Rio T."/>
            <person name="Dalin E."/>
            <person name="Tice H."/>
            <person name="Bruce D."/>
            <person name="Goodwin L."/>
            <person name="Pitluck S."/>
            <person name="Peters L."/>
            <person name="Ovchinnikova G."/>
            <person name="Lu M."/>
            <person name="Kyrpides N."/>
            <person name="Mavromatis K."/>
            <person name="Ivanova N."/>
            <person name="Brettin T."/>
            <person name="Detter J.C."/>
            <person name="Han C."/>
            <person name="Larimer F."/>
            <person name="Land M."/>
            <person name="Hauser L."/>
            <person name="Markowitz V."/>
            <person name="Cheng J.-F."/>
            <person name="Hugenholtz P."/>
            <person name="Woyke T."/>
            <person name="Wu D."/>
            <person name="Spring S."/>
            <person name="Lang E."/>
            <person name="Kopitz M."/>
            <person name="Brambilla E."/>
            <person name="Klenk H.-P."/>
            <person name="Eisen J.A."/>
        </authorList>
    </citation>
    <scope>NUCLEOTIDE SEQUENCE [LARGE SCALE GENOMIC DNA]</scope>
    <source>
        <strain evidence="7">ATCC 23117 / DSM 6794 / NBRC 15988 / NCIMB 1366 / Sio-4</strain>
    </source>
</reference>
<dbReference type="STRING" id="880071.Fleli_3492"/>
<dbReference type="HOGENOM" id="CLU_040292_0_0_10"/>
<dbReference type="EMBL" id="CP003345">
    <property type="protein sequence ID" value="AFM05812.1"/>
    <property type="molecule type" value="Genomic_DNA"/>
</dbReference>
<dbReference type="RefSeq" id="WP_014799237.1">
    <property type="nucleotide sequence ID" value="NC_018018.1"/>
</dbReference>
<feature type="short sequence motif" description="DGA/G" evidence="4">
    <location>
        <begin position="194"/>
        <end position="196"/>
    </location>
</feature>
<dbReference type="GO" id="GO:0016042">
    <property type="term" value="P:lipid catabolic process"/>
    <property type="evidence" value="ECO:0007669"/>
    <property type="project" value="UniProtKB-UniRule"/>
</dbReference>
<keyword evidence="2 4" id="KW-0442">Lipid degradation</keyword>
<feature type="active site" description="Nucleophile" evidence="4">
    <location>
        <position position="42"/>
    </location>
</feature>
<keyword evidence="1 4" id="KW-0378">Hydrolase</keyword>
<evidence type="ECO:0000313" key="7">
    <source>
        <dbReference type="Proteomes" id="UP000006054"/>
    </source>
</evidence>
<keyword evidence="7" id="KW-1185">Reference proteome</keyword>
<organism evidence="6 7">
    <name type="scientific">Bernardetia litoralis (strain ATCC 23117 / DSM 6794 / NBRC 15988 / NCIMB 1366 / Fx l1 / Sio-4)</name>
    <name type="common">Flexibacter litoralis</name>
    <dbReference type="NCBI Taxonomy" id="880071"/>
    <lineage>
        <taxon>Bacteria</taxon>
        <taxon>Pseudomonadati</taxon>
        <taxon>Bacteroidota</taxon>
        <taxon>Cytophagia</taxon>
        <taxon>Cytophagales</taxon>
        <taxon>Bernardetiaceae</taxon>
        <taxon>Bernardetia</taxon>
    </lineage>
</organism>
<gene>
    <name evidence="6" type="ordered locus">Fleli_3492</name>
</gene>
<accession>I4APC7</accession>
<dbReference type="PANTHER" id="PTHR14226">
    <property type="entry name" value="NEUROPATHY TARGET ESTERASE/SWISS CHEESE D.MELANOGASTER"/>
    <property type="match status" value="1"/>
</dbReference>
<dbReference type="PROSITE" id="PS51635">
    <property type="entry name" value="PNPLA"/>
    <property type="match status" value="1"/>
</dbReference>
<dbReference type="Gene3D" id="3.40.1090.10">
    <property type="entry name" value="Cytosolic phospholipase A2 catalytic domain"/>
    <property type="match status" value="2"/>
</dbReference>
<evidence type="ECO:0000259" key="5">
    <source>
        <dbReference type="PROSITE" id="PS51635"/>
    </source>
</evidence>
<dbReference type="GO" id="GO:0016787">
    <property type="term" value="F:hydrolase activity"/>
    <property type="evidence" value="ECO:0007669"/>
    <property type="project" value="UniProtKB-UniRule"/>
</dbReference>
<evidence type="ECO:0000256" key="1">
    <source>
        <dbReference type="ARBA" id="ARBA00022801"/>
    </source>
</evidence>
<dbReference type="InterPro" id="IPR016035">
    <property type="entry name" value="Acyl_Trfase/lysoPLipase"/>
</dbReference>
<feature type="short sequence motif" description="GXGXXG" evidence="4">
    <location>
        <begin position="12"/>
        <end position="17"/>
    </location>
</feature>
<name>I4APC7_BERLS</name>
<keyword evidence="3 4" id="KW-0443">Lipid metabolism</keyword>
<dbReference type="InterPro" id="IPR002641">
    <property type="entry name" value="PNPLA_dom"/>
</dbReference>
<dbReference type="InterPro" id="IPR050301">
    <property type="entry name" value="NTE"/>
</dbReference>
<sequence>MQRKKLDLALQGGGSHGAYTWGILERLLEDRRIIIDGICGTSAGAMNAVITAAGLQKGGRQGAIDHLNDFWRRIAHLQSFAMVKPEAFDKLWGKGAFNLSPISNMMEYFATMYSPYQFNPLNINPLRSILADMVDFEKLKNTRYNKLFICATNVRTSQAKVFDNENMSLDAVLASACLPFIFQAVEIDGEAYWDGGYMGNPPLYPLIDNTRTPDIMIVQINPIRIPNVPKTVDEIRDRINEIAFNSSLIHDIRQINLVQKMLNRGINIDGKFKDLYIHNIAPERLMAKLSSKTKMNADLKFLLKLKKYGKTAADHWLKENFDKIGNESTCDIEEVFLSKSKTPID</sequence>
<evidence type="ECO:0000256" key="4">
    <source>
        <dbReference type="PROSITE-ProRule" id="PRU01161"/>
    </source>
</evidence>
<dbReference type="PATRIC" id="fig|880071.3.peg.3498"/>
<evidence type="ECO:0000256" key="3">
    <source>
        <dbReference type="ARBA" id="ARBA00023098"/>
    </source>
</evidence>
<dbReference type="OrthoDB" id="9802424at2"/>
<dbReference type="PANTHER" id="PTHR14226:SF78">
    <property type="entry name" value="SLR0060 PROTEIN"/>
    <property type="match status" value="1"/>
</dbReference>
<protein>
    <submittedName>
        <fullName evidence="6">Putative esterase of the alpha-beta hydrolase superfamily</fullName>
    </submittedName>
</protein>
<feature type="short sequence motif" description="GXSXG" evidence="4">
    <location>
        <begin position="40"/>
        <end position="44"/>
    </location>
</feature>
<proteinExistence type="predicted"/>
<dbReference type="AlphaFoldDB" id="I4APC7"/>
<dbReference type="SUPFAM" id="SSF52151">
    <property type="entry name" value="FabD/lysophospholipase-like"/>
    <property type="match status" value="1"/>
</dbReference>
<feature type="domain" description="PNPLA" evidence="5">
    <location>
        <begin position="8"/>
        <end position="207"/>
    </location>
</feature>
<dbReference type="KEGG" id="fli:Fleli_3492"/>
<evidence type="ECO:0000256" key="2">
    <source>
        <dbReference type="ARBA" id="ARBA00022963"/>
    </source>
</evidence>
<dbReference type="Pfam" id="PF01734">
    <property type="entry name" value="Patatin"/>
    <property type="match status" value="1"/>
</dbReference>